<keyword evidence="1" id="KW-0472">Membrane</keyword>
<reference evidence="2 3" key="1">
    <citation type="submission" date="2019-02" db="EMBL/GenBank/DDBJ databases">
        <title>Haloarcula mannanilyticum sp. nov., a mannan degrading haloarchaeon isolated from commercial salt.</title>
        <authorList>
            <person name="Enomoto S."/>
            <person name="Shimane Y."/>
            <person name="Kamekura M."/>
            <person name="Ito T."/>
            <person name="Moriya O."/>
            <person name="Ihara K."/>
            <person name="Takahashi-Ando N."/>
            <person name="Fukushima Y."/>
            <person name="Yoshida Y."/>
            <person name="Usama R."/>
            <person name="Takai K."/>
            <person name="Minegishi H."/>
        </authorList>
    </citation>
    <scope>NUCLEOTIDE SEQUENCE [LARGE SCALE GENOMIC DNA]</scope>
    <source>
        <strain evidence="2 3">MD130-1</strain>
    </source>
</reference>
<keyword evidence="1" id="KW-0812">Transmembrane</keyword>
<sequence length="42" mass="4649">MLGSGVPSILVWLVVGWLFAIGLFMALLYASGKRDRRKQARA</sequence>
<evidence type="ECO:0000313" key="3">
    <source>
        <dbReference type="Proteomes" id="UP000304382"/>
    </source>
</evidence>
<comment type="caution">
    <text evidence="2">The sequence shown here is derived from an EMBL/GenBank/DDBJ whole genome shotgun (WGS) entry which is preliminary data.</text>
</comment>
<gene>
    <name evidence="2" type="ORF">Harman_05560</name>
</gene>
<dbReference type="RefSeq" id="WP_268812786.1">
    <property type="nucleotide sequence ID" value="NZ_BIXZ01000001.1"/>
</dbReference>
<proteinExistence type="predicted"/>
<dbReference type="Proteomes" id="UP000304382">
    <property type="component" value="Unassembled WGS sequence"/>
</dbReference>
<name>A0A4C2EDN6_9EURY</name>
<dbReference type="AlphaFoldDB" id="A0A4C2EDN6"/>
<evidence type="ECO:0000313" key="2">
    <source>
        <dbReference type="EMBL" id="GCF12621.1"/>
    </source>
</evidence>
<accession>A0A4C2EDN6</accession>
<organism evidence="2 3">
    <name type="scientific">Haloarcula mannanilytica</name>
    <dbReference type="NCBI Taxonomy" id="2509225"/>
    <lineage>
        <taxon>Archaea</taxon>
        <taxon>Methanobacteriati</taxon>
        <taxon>Methanobacteriota</taxon>
        <taxon>Stenosarchaea group</taxon>
        <taxon>Halobacteria</taxon>
        <taxon>Halobacteriales</taxon>
        <taxon>Haloarculaceae</taxon>
        <taxon>Haloarcula</taxon>
    </lineage>
</organism>
<dbReference type="EMBL" id="BIXZ01000001">
    <property type="protein sequence ID" value="GCF12621.1"/>
    <property type="molecule type" value="Genomic_DNA"/>
</dbReference>
<keyword evidence="1" id="KW-1133">Transmembrane helix</keyword>
<feature type="transmembrane region" description="Helical" evidence="1">
    <location>
        <begin position="6"/>
        <end position="30"/>
    </location>
</feature>
<evidence type="ECO:0000256" key="1">
    <source>
        <dbReference type="SAM" id="Phobius"/>
    </source>
</evidence>
<keyword evidence="3" id="KW-1185">Reference proteome</keyword>
<protein>
    <submittedName>
        <fullName evidence="2">Uncharacterized protein</fullName>
    </submittedName>
</protein>